<protein>
    <submittedName>
        <fullName evidence="2">Guanylate cyclase domain-containing protein</fullName>
    </submittedName>
</protein>
<proteinExistence type="predicted"/>
<dbReference type="Proteomes" id="UP000095287">
    <property type="component" value="Unplaced"/>
</dbReference>
<dbReference type="AlphaFoldDB" id="A0A1I7ZJY1"/>
<organism evidence="1 2">
    <name type="scientific">Steinernema glaseri</name>
    <dbReference type="NCBI Taxonomy" id="37863"/>
    <lineage>
        <taxon>Eukaryota</taxon>
        <taxon>Metazoa</taxon>
        <taxon>Ecdysozoa</taxon>
        <taxon>Nematoda</taxon>
        <taxon>Chromadorea</taxon>
        <taxon>Rhabditida</taxon>
        <taxon>Tylenchina</taxon>
        <taxon>Panagrolaimomorpha</taxon>
        <taxon>Strongyloidoidea</taxon>
        <taxon>Steinernematidae</taxon>
        <taxon>Steinernema</taxon>
    </lineage>
</organism>
<evidence type="ECO:0000313" key="1">
    <source>
        <dbReference type="Proteomes" id="UP000095287"/>
    </source>
</evidence>
<name>A0A1I7ZJY1_9BILA</name>
<accession>A0A1I7ZJY1</accession>
<keyword evidence="1" id="KW-1185">Reference proteome</keyword>
<evidence type="ECO:0000313" key="2">
    <source>
        <dbReference type="WBParaSite" id="L893_g27044.t1"/>
    </source>
</evidence>
<reference evidence="2" key="1">
    <citation type="submission" date="2016-11" db="UniProtKB">
        <authorList>
            <consortium name="WormBaseParasite"/>
        </authorList>
    </citation>
    <scope>IDENTIFICATION</scope>
</reference>
<dbReference type="WBParaSite" id="L893_g27044.t1">
    <property type="protein sequence ID" value="L893_g27044.t1"/>
    <property type="gene ID" value="L893_g27044"/>
</dbReference>
<sequence length="93" mass="10759">MDMFMHGVINKAKDKEIERHLARELQGRPRILLSLMDVQNTEDSRRRFERTEDGLHREWLLIGKALVRAQKLPGAEEVAAFLVLTNDSLYALS</sequence>